<proteinExistence type="predicted"/>
<dbReference type="CDD" id="cd19095">
    <property type="entry name" value="AKR_PA4992-like"/>
    <property type="match status" value="1"/>
</dbReference>
<dbReference type="Proteomes" id="UP000244571">
    <property type="component" value="Chromosome"/>
</dbReference>
<evidence type="ECO:0000313" key="2">
    <source>
        <dbReference type="EMBL" id="AWB35211.1"/>
    </source>
</evidence>
<dbReference type="Gene3D" id="3.20.20.100">
    <property type="entry name" value="NADP-dependent oxidoreductase domain"/>
    <property type="match status" value="1"/>
</dbReference>
<dbReference type="Pfam" id="PF00248">
    <property type="entry name" value="Aldo_ket_red"/>
    <property type="match status" value="1"/>
</dbReference>
<keyword evidence="3" id="KW-1185">Reference proteome</keyword>
<dbReference type="KEGG" id="boz:DBV39_17355"/>
<name>A0A2R4XN57_9BURK</name>
<reference evidence="2 3" key="1">
    <citation type="submission" date="2018-04" db="EMBL/GenBank/DDBJ databases">
        <title>Bordetella sp. HZ20 isolated from seawater.</title>
        <authorList>
            <person name="Sun C."/>
        </authorList>
    </citation>
    <scope>NUCLEOTIDE SEQUENCE [LARGE SCALE GENOMIC DNA]</scope>
    <source>
        <strain evidence="2 3">HZ20</strain>
    </source>
</reference>
<dbReference type="PANTHER" id="PTHR43312:SF1">
    <property type="entry name" value="NADP-DEPENDENT OXIDOREDUCTASE DOMAIN-CONTAINING PROTEIN"/>
    <property type="match status" value="1"/>
</dbReference>
<evidence type="ECO:0000313" key="3">
    <source>
        <dbReference type="Proteomes" id="UP000244571"/>
    </source>
</evidence>
<protein>
    <submittedName>
        <fullName evidence="2">Aldo/keto reductase</fullName>
    </submittedName>
</protein>
<dbReference type="AlphaFoldDB" id="A0A2R4XN57"/>
<dbReference type="SUPFAM" id="SSF51430">
    <property type="entry name" value="NAD(P)-linked oxidoreductase"/>
    <property type="match status" value="1"/>
</dbReference>
<accession>A0A2R4XN57</accession>
<organism evidence="2 3">
    <name type="scientific">Orrella marina</name>
    <dbReference type="NCBI Taxonomy" id="2163011"/>
    <lineage>
        <taxon>Bacteria</taxon>
        <taxon>Pseudomonadati</taxon>
        <taxon>Pseudomonadota</taxon>
        <taxon>Betaproteobacteria</taxon>
        <taxon>Burkholderiales</taxon>
        <taxon>Alcaligenaceae</taxon>
        <taxon>Orrella</taxon>
    </lineage>
</organism>
<sequence>MLAWWVTLAQSAELSDFATVDSSGLVSRNGGGGGMSDKEHQPVSCKAVPGEDVIGHLDAGVAASRVAQQLARRRFLGQGAVVAGLASWPGLSAWASATEASSAGASVSGLSGPLVAKPIPSSGELLPVIGIGTARRFDVASTEEELAPLRTVLRELPILGGRVVDTAPSYGNAETVIGELMQALGNRDQLFLATKVGAGRSGVEAGIAEMQGSLKRLRTDHVDLMMVHNLAGIREMLPVLRQWKAEGRTRYIGMSTSFERQYDDFVTVMESEVLDFIQVDYAIDNRSAEKRILPLAQDRGMAVLTNLPFGRGRVFKQFQGQPVAPWAQELGIQTWAQLALKYVVSNPAVTVAIPGTARPQYLVDNLGAGHPPMPDERTRARMAALFE</sequence>
<feature type="domain" description="NADP-dependent oxidoreductase" evidence="1">
    <location>
        <begin position="129"/>
        <end position="377"/>
    </location>
</feature>
<dbReference type="PANTHER" id="PTHR43312">
    <property type="entry name" value="D-THREO-ALDOSE 1-DEHYDROGENASE"/>
    <property type="match status" value="1"/>
</dbReference>
<dbReference type="InterPro" id="IPR053135">
    <property type="entry name" value="AKR2_Oxidoreductase"/>
</dbReference>
<dbReference type="EMBL" id="CP028901">
    <property type="protein sequence ID" value="AWB35211.1"/>
    <property type="molecule type" value="Genomic_DNA"/>
</dbReference>
<gene>
    <name evidence="2" type="ORF">DBV39_17355</name>
</gene>
<evidence type="ECO:0000259" key="1">
    <source>
        <dbReference type="Pfam" id="PF00248"/>
    </source>
</evidence>
<dbReference type="InterPro" id="IPR023210">
    <property type="entry name" value="NADP_OxRdtase_dom"/>
</dbReference>
<dbReference type="InterPro" id="IPR036812">
    <property type="entry name" value="NAD(P)_OxRdtase_dom_sf"/>
</dbReference>